<evidence type="ECO:0008006" key="3">
    <source>
        <dbReference type="Google" id="ProtNLM"/>
    </source>
</evidence>
<keyword evidence="2" id="KW-1185">Reference proteome</keyword>
<gene>
    <name evidence="1" type="ORF">MKP09_05670</name>
</gene>
<evidence type="ECO:0000313" key="2">
    <source>
        <dbReference type="Proteomes" id="UP001202248"/>
    </source>
</evidence>
<sequence>MQKATAILSKLLRNDTEKEWKVCSPIKLNIMYQSFYTPIVYASPNYVSTKEKIHHFKKLKPQYYLFLLLLCLPIVFTGCKQSNANTQKENIQADKDAILATIEKETVSFFARDYEAWKSTYAQTDYAFQAWSNRDGTFDASVGWNGIDNTVGKYIHDNPEPQSSSHPTVERKNIKYKFYGPDACYLTWDQFNSNKAGDNFHHSKEVRMMEKIDGEWKIVCVAAFWDYVNPIAGDKLKDIQRMDKESRGTEKI</sequence>
<dbReference type="Gene3D" id="3.10.450.50">
    <property type="match status" value="1"/>
</dbReference>
<protein>
    <recommendedName>
        <fullName evidence="3">SnoaL-like domain-containing protein</fullName>
    </recommendedName>
</protein>
<organism evidence="1 2">
    <name type="scientific">Niabella ginsengisoli</name>
    <dbReference type="NCBI Taxonomy" id="522298"/>
    <lineage>
        <taxon>Bacteria</taxon>
        <taxon>Pseudomonadati</taxon>
        <taxon>Bacteroidota</taxon>
        <taxon>Chitinophagia</taxon>
        <taxon>Chitinophagales</taxon>
        <taxon>Chitinophagaceae</taxon>
        <taxon>Niabella</taxon>
    </lineage>
</organism>
<dbReference type="InterPro" id="IPR032710">
    <property type="entry name" value="NTF2-like_dom_sf"/>
</dbReference>
<dbReference type="RefSeq" id="WP_240826817.1">
    <property type="nucleotide sequence ID" value="NZ_JAKWBL010000001.1"/>
</dbReference>
<name>A0ABS9SGH6_9BACT</name>
<proteinExistence type="predicted"/>
<dbReference type="EMBL" id="JAKWBL010000001">
    <property type="protein sequence ID" value="MCH5597430.1"/>
    <property type="molecule type" value="Genomic_DNA"/>
</dbReference>
<accession>A0ABS9SGH6</accession>
<dbReference type="SUPFAM" id="SSF54427">
    <property type="entry name" value="NTF2-like"/>
    <property type="match status" value="1"/>
</dbReference>
<reference evidence="1 2" key="1">
    <citation type="submission" date="2022-02" db="EMBL/GenBank/DDBJ databases">
        <authorList>
            <person name="Min J."/>
        </authorList>
    </citation>
    <scope>NUCLEOTIDE SEQUENCE [LARGE SCALE GENOMIC DNA]</scope>
    <source>
        <strain evidence="1 2">GR10-1</strain>
    </source>
</reference>
<comment type="caution">
    <text evidence="1">The sequence shown here is derived from an EMBL/GenBank/DDBJ whole genome shotgun (WGS) entry which is preliminary data.</text>
</comment>
<dbReference type="Proteomes" id="UP001202248">
    <property type="component" value="Unassembled WGS sequence"/>
</dbReference>
<evidence type="ECO:0000313" key="1">
    <source>
        <dbReference type="EMBL" id="MCH5597430.1"/>
    </source>
</evidence>